<keyword evidence="2 7" id="KW-0812">Transmembrane</keyword>
<dbReference type="GO" id="GO:0006895">
    <property type="term" value="P:Golgi to endosome transport"/>
    <property type="evidence" value="ECO:0007669"/>
    <property type="project" value="TreeGrafter"/>
</dbReference>
<evidence type="ECO:0000313" key="12">
    <source>
        <dbReference type="Proteomes" id="UP000182444"/>
    </source>
</evidence>
<organism evidence="10 12">
    <name type="scientific">Yarrowia lipolytica</name>
    <name type="common">Candida lipolytica</name>
    <dbReference type="NCBI Taxonomy" id="4952"/>
    <lineage>
        <taxon>Eukaryota</taxon>
        <taxon>Fungi</taxon>
        <taxon>Dikarya</taxon>
        <taxon>Ascomycota</taxon>
        <taxon>Saccharomycotina</taxon>
        <taxon>Dipodascomycetes</taxon>
        <taxon>Dipodascales</taxon>
        <taxon>Dipodascales incertae sedis</taxon>
        <taxon>Yarrowia</taxon>
    </lineage>
</organism>
<dbReference type="KEGG" id="yli:2912286"/>
<keyword evidence="4 7" id="KW-1133">Transmembrane helix</keyword>
<feature type="domain" description="VPS10" evidence="9">
    <location>
        <begin position="58"/>
        <end position="692"/>
    </location>
</feature>
<dbReference type="Pfam" id="PF15901">
    <property type="entry name" value="Sortilin_C"/>
    <property type="match status" value="1"/>
</dbReference>
<feature type="signal peptide" evidence="8">
    <location>
        <begin position="1"/>
        <end position="20"/>
    </location>
</feature>
<dbReference type="VEuPathDB" id="FungiDB:YALI0_E05247g"/>
<dbReference type="OrthoDB" id="443634at2759"/>
<evidence type="ECO:0000313" key="10">
    <source>
        <dbReference type="EMBL" id="AOW04981.1"/>
    </source>
</evidence>
<dbReference type="SMART" id="SM00602">
    <property type="entry name" value="VPS10"/>
    <property type="match status" value="1"/>
</dbReference>
<evidence type="ECO:0000256" key="6">
    <source>
        <dbReference type="ARBA" id="ARBA00023180"/>
    </source>
</evidence>
<dbReference type="VEuPathDB" id="FungiDB:YALI1_E06109g"/>
<keyword evidence="6" id="KW-0325">Glycoprotein</keyword>
<protein>
    <recommendedName>
        <fullName evidence="9">VPS10 domain-containing protein</fullName>
    </recommendedName>
</protein>
<dbReference type="InterPro" id="IPR050310">
    <property type="entry name" value="VPS10-sortilin"/>
</dbReference>
<evidence type="ECO:0000256" key="2">
    <source>
        <dbReference type="ARBA" id="ARBA00022692"/>
    </source>
</evidence>
<dbReference type="RefSeq" id="XP_503576.1">
    <property type="nucleotide sequence ID" value="XM_503576.1"/>
</dbReference>
<name>A0A1D8NH72_YARLL</name>
<dbReference type="Gene3D" id="2.130.10.10">
    <property type="entry name" value="YVTN repeat-like/Quinoprotein amine dehydrogenase"/>
    <property type="match status" value="1"/>
</dbReference>
<dbReference type="Gene3D" id="3.30.60.270">
    <property type="match status" value="1"/>
</dbReference>
<accession>A0A1D8NH72</accession>
<dbReference type="OMA" id="DCNEGDY"/>
<dbReference type="InterPro" id="IPR006581">
    <property type="entry name" value="VPS10"/>
</dbReference>
<dbReference type="AlphaFoldDB" id="A0A1D8NH72"/>
<dbReference type="InterPro" id="IPR031778">
    <property type="entry name" value="Sortilin_N"/>
</dbReference>
<dbReference type="GeneID" id="2912286"/>
<proteinExistence type="predicted"/>
<evidence type="ECO:0000256" key="8">
    <source>
        <dbReference type="SAM" id="SignalP"/>
    </source>
</evidence>
<evidence type="ECO:0000313" key="13">
    <source>
        <dbReference type="Proteomes" id="UP000256601"/>
    </source>
</evidence>
<dbReference type="PANTHER" id="PTHR12106">
    <property type="entry name" value="SORTILIN RELATED"/>
    <property type="match status" value="1"/>
</dbReference>
<evidence type="ECO:0000259" key="9">
    <source>
        <dbReference type="SMART" id="SM00602"/>
    </source>
</evidence>
<evidence type="ECO:0000256" key="3">
    <source>
        <dbReference type="ARBA" id="ARBA00022737"/>
    </source>
</evidence>
<evidence type="ECO:0000256" key="1">
    <source>
        <dbReference type="ARBA" id="ARBA00004370"/>
    </source>
</evidence>
<reference evidence="11 13" key="2">
    <citation type="submission" date="2018-07" db="EMBL/GenBank/DDBJ databases">
        <title>Draft Genome Assemblies for Five Robust Yarrowia lipolytica Strains Exhibiting High Lipid Production and Pentose Sugar Utilization and Sugar Alcohol Secretion from Undetoxified Lignocellulosic Biomass Hydrolysates.</title>
        <authorList>
            <consortium name="DOE Joint Genome Institute"/>
            <person name="Walker C."/>
            <person name="Ryu S."/>
            <person name="Na H."/>
            <person name="Zane M."/>
            <person name="LaButti K."/>
            <person name="Lipzen A."/>
            <person name="Haridas S."/>
            <person name="Barry K."/>
            <person name="Grigoriev I.V."/>
            <person name="Quarterman J."/>
            <person name="Slininger P."/>
            <person name="Dien B."/>
            <person name="Trinh C.T."/>
        </authorList>
    </citation>
    <scope>NUCLEOTIDE SEQUENCE [LARGE SCALE GENOMIC DNA]</scope>
    <source>
        <strain evidence="11 13">YB392</strain>
    </source>
</reference>
<dbReference type="PANTHER" id="PTHR12106:SF27">
    <property type="entry name" value="SORTILIN-RELATED RECEPTOR"/>
    <property type="match status" value="1"/>
</dbReference>
<evidence type="ECO:0000256" key="5">
    <source>
        <dbReference type="ARBA" id="ARBA00023136"/>
    </source>
</evidence>
<dbReference type="Gene3D" id="2.10.70.80">
    <property type="match status" value="1"/>
</dbReference>
<evidence type="ECO:0000256" key="4">
    <source>
        <dbReference type="ARBA" id="ARBA00022989"/>
    </source>
</evidence>
<dbReference type="InterPro" id="IPR031777">
    <property type="entry name" value="Sortilin_C"/>
</dbReference>
<dbReference type="eggNOG" id="KOG3511">
    <property type="taxonomic scope" value="Eukaryota"/>
</dbReference>
<dbReference type="GO" id="GO:0006623">
    <property type="term" value="P:protein targeting to vacuole"/>
    <property type="evidence" value="ECO:0007669"/>
    <property type="project" value="TreeGrafter"/>
</dbReference>
<dbReference type="GO" id="GO:0005794">
    <property type="term" value="C:Golgi apparatus"/>
    <property type="evidence" value="ECO:0007669"/>
    <property type="project" value="TreeGrafter"/>
</dbReference>
<keyword evidence="8" id="KW-0732">Signal</keyword>
<sequence>MRLLTRLLVLVASLALFAQADDDLSTKISSTINEFSGLIVEHYYLTNDMTNASPDDAEVVLLRTSKNDLYVTYNQGKTFKQVLKGEDIIAIYPNPHFKNRVYFLTPDEKVFFTIDKGESFKSFRTPAPPNQRGLQLMTFDRNNKDAFIWTGSEGCEDELSPRCKVVTHYTNNNGGRWTEVGNGAIMCQYVNGLKDQKRNNLMYCLFEYNEGGVKKSRLAYSTDNFRNQRVTHENVLDFALAEEFLVVAVINDEDETLECQTSVDGESFSVARFPPDFKVPKQLAYTVLQSTTHAIFLHVTVNGKANSEYGAILKSNSYGTSFMLSLNEVNRNRVGFVDFEKMANLEGVAVSNIVINARQASRGSRKQLKSMITHNDGGQWAYLNPPPADTEGKAYSCSGQSLEKCSLNLHGFTERKDYRDTYTSASAVGMMIGVGNVGEYLEGYLDGNTYLTVDGGITWREIKKGAYMWEYGDQGSILVIVDGEEPTNEVFFSLDEGVTWNPYRFSEDLVKVDDISTVPNDNSRRFLLTGKSPRSKGEQSTTVHIDFSGLSDRQCKLDESNPDRDDYELWSPRNPTQQSNCLFGHETQYYRKLVDSKCYIGRQLIQPHKVVQDCECTREDFECDFNYVRDRDGTCKLVKGASPPDHALQCKENPNLVEYYESTGYRRIPLSTCKGGQELDKADAIPCPGKKGEFSKKHGGGLGVIGTFFVIIVPIAMACVIGFMIFQHYQSKFGVIRLGDEDSFSSSSSNPVVQQALKGLAYVVAGITMIPEALKGVGEFARGIFGHSGSSNRPWSRDYAPVDINEDDELLGDDIESDAEEVI</sequence>
<keyword evidence="5 7" id="KW-0472">Membrane</keyword>
<evidence type="ECO:0000313" key="11">
    <source>
        <dbReference type="EMBL" id="RDW25073.1"/>
    </source>
</evidence>
<dbReference type="GO" id="GO:0005829">
    <property type="term" value="C:cytosol"/>
    <property type="evidence" value="ECO:0007669"/>
    <property type="project" value="GOC"/>
</dbReference>
<reference evidence="10 12" key="1">
    <citation type="journal article" date="2016" name="PLoS ONE">
        <title>Sequence Assembly of Yarrowia lipolytica Strain W29/CLIB89 Shows Transposable Element Diversity.</title>
        <authorList>
            <person name="Magnan C."/>
            <person name="Yu J."/>
            <person name="Chang I."/>
            <person name="Jahn E."/>
            <person name="Kanomata Y."/>
            <person name="Wu J."/>
            <person name="Zeller M."/>
            <person name="Oakes M."/>
            <person name="Baldi P."/>
            <person name="Sandmeyer S."/>
        </authorList>
    </citation>
    <scope>NUCLEOTIDE SEQUENCE [LARGE SCALE GENOMIC DNA]</scope>
    <source>
        <strain evidence="10">CLIB89</strain>
        <strain evidence="12">CLIB89(W29)</strain>
    </source>
</reference>
<evidence type="ECO:0000256" key="7">
    <source>
        <dbReference type="SAM" id="Phobius"/>
    </source>
</evidence>
<gene>
    <name evidence="11" type="ORF">B0I71DRAFT_133216</name>
    <name evidence="10" type="ORF">YALI1_E06109g</name>
</gene>
<dbReference type="SUPFAM" id="SSF110296">
    <property type="entry name" value="Oligoxyloglucan reducing end-specific cellobiohydrolase"/>
    <property type="match status" value="1"/>
</dbReference>
<dbReference type="FunFam" id="3.30.60.270:FF:000005">
    <property type="entry name" value="Sortilin"/>
    <property type="match status" value="1"/>
</dbReference>
<feature type="chain" id="PRO_5033268757" description="VPS10 domain-containing protein" evidence="8">
    <location>
        <begin position="21"/>
        <end position="823"/>
    </location>
</feature>
<dbReference type="Proteomes" id="UP000182444">
    <property type="component" value="Chromosome 1E"/>
</dbReference>
<comment type="subcellular location">
    <subcellularLocation>
        <location evidence="1">Membrane</location>
    </subcellularLocation>
</comment>
<dbReference type="EMBL" id="KZ859013">
    <property type="protein sequence ID" value="RDW25073.1"/>
    <property type="molecule type" value="Genomic_DNA"/>
</dbReference>
<dbReference type="Proteomes" id="UP000256601">
    <property type="component" value="Unassembled WGS sequence"/>
</dbReference>
<dbReference type="GO" id="GO:0006896">
    <property type="term" value="P:Golgi to vacuole transport"/>
    <property type="evidence" value="ECO:0007669"/>
    <property type="project" value="TreeGrafter"/>
</dbReference>
<dbReference type="InterPro" id="IPR015943">
    <property type="entry name" value="WD40/YVTN_repeat-like_dom_sf"/>
</dbReference>
<feature type="transmembrane region" description="Helical" evidence="7">
    <location>
        <begin position="700"/>
        <end position="726"/>
    </location>
</feature>
<dbReference type="GO" id="GO:0016020">
    <property type="term" value="C:membrane"/>
    <property type="evidence" value="ECO:0007669"/>
    <property type="project" value="UniProtKB-SubCell"/>
</dbReference>
<dbReference type="Pfam" id="PF15902">
    <property type="entry name" value="Sortilin-Vps10"/>
    <property type="match status" value="1"/>
</dbReference>
<dbReference type="EMBL" id="CP017557">
    <property type="protein sequence ID" value="AOW04981.1"/>
    <property type="molecule type" value="Genomic_DNA"/>
</dbReference>
<keyword evidence="3" id="KW-0677">Repeat</keyword>